<sequence length="213" mass="25047">MNRKKQAYEYLKNEIITNRFRPETPIIEMEIASKLKMSRSPIREAMRELEMEGLIVSHPGQGSFVASISPYDVEEIYELRILLESWALKRSISRITSEELDNLEHDFKTAFRESDWEALHQADRALHNLIINKSLSKRLIAFMNILNSQIERIRYISAKNKKRAELSYHEHLKIIHYLREHNLDKCKMTLKAHLKSVVQSAMEVAKISKIETK</sequence>
<dbReference type="Gene3D" id="1.20.120.530">
    <property type="entry name" value="GntR ligand-binding domain-like"/>
    <property type="match status" value="1"/>
</dbReference>
<evidence type="ECO:0000259" key="4">
    <source>
        <dbReference type="PROSITE" id="PS50949"/>
    </source>
</evidence>
<dbReference type="InterPro" id="IPR011711">
    <property type="entry name" value="GntR_C"/>
</dbReference>
<evidence type="ECO:0000313" key="6">
    <source>
        <dbReference type="Proteomes" id="UP001165422"/>
    </source>
</evidence>
<proteinExistence type="predicted"/>
<name>A0ABS8N8U2_9CLOT</name>
<feature type="domain" description="HTH gntR-type" evidence="4">
    <location>
        <begin position="1"/>
        <end position="68"/>
    </location>
</feature>
<reference evidence="5" key="1">
    <citation type="submission" date="2021-11" db="EMBL/GenBank/DDBJ databases">
        <authorList>
            <person name="Qingchun L."/>
            <person name="Dong Z."/>
            <person name="Zongwei Q."/>
            <person name="Jia Z."/>
            <person name="Duotao L."/>
        </authorList>
    </citation>
    <scope>NUCLEOTIDE SEQUENCE</scope>
    <source>
        <strain evidence="5">WLY-B-L2</strain>
    </source>
</reference>
<keyword evidence="3" id="KW-0804">Transcription</keyword>
<evidence type="ECO:0000256" key="1">
    <source>
        <dbReference type="ARBA" id="ARBA00023015"/>
    </source>
</evidence>
<dbReference type="SMART" id="SM00345">
    <property type="entry name" value="HTH_GNTR"/>
    <property type="match status" value="1"/>
</dbReference>
<dbReference type="InterPro" id="IPR008920">
    <property type="entry name" value="TF_FadR/GntR_C"/>
</dbReference>
<keyword evidence="1" id="KW-0805">Transcription regulation</keyword>
<dbReference type="InterPro" id="IPR036390">
    <property type="entry name" value="WH_DNA-bd_sf"/>
</dbReference>
<dbReference type="RefSeq" id="WP_229981914.1">
    <property type="nucleotide sequence ID" value="NZ_JAJJPB010000026.1"/>
</dbReference>
<dbReference type="InterPro" id="IPR036388">
    <property type="entry name" value="WH-like_DNA-bd_sf"/>
</dbReference>
<dbReference type="EMBL" id="JAJJPB010000026">
    <property type="protein sequence ID" value="MCC9296232.1"/>
    <property type="molecule type" value="Genomic_DNA"/>
</dbReference>
<dbReference type="Pfam" id="PF00392">
    <property type="entry name" value="GntR"/>
    <property type="match status" value="1"/>
</dbReference>
<keyword evidence="6" id="KW-1185">Reference proteome</keyword>
<evidence type="ECO:0000256" key="2">
    <source>
        <dbReference type="ARBA" id="ARBA00023125"/>
    </source>
</evidence>
<keyword evidence="2" id="KW-0238">DNA-binding</keyword>
<dbReference type="SUPFAM" id="SSF48008">
    <property type="entry name" value="GntR ligand-binding domain-like"/>
    <property type="match status" value="1"/>
</dbReference>
<organism evidence="5 6">
    <name type="scientific">Clostridium aromativorans</name>
    <dbReference type="NCBI Taxonomy" id="2836848"/>
    <lineage>
        <taxon>Bacteria</taxon>
        <taxon>Bacillati</taxon>
        <taxon>Bacillota</taxon>
        <taxon>Clostridia</taxon>
        <taxon>Eubacteriales</taxon>
        <taxon>Clostridiaceae</taxon>
        <taxon>Clostridium</taxon>
    </lineage>
</organism>
<dbReference type="Gene3D" id="1.10.10.10">
    <property type="entry name" value="Winged helix-like DNA-binding domain superfamily/Winged helix DNA-binding domain"/>
    <property type="match status" value="1"/>
</dbReference>
<dbReference type="PROSITE" id="PS50949">
    <property type="entry name" value="HTH_GNTR"/>
    <property type="match status" value="1"/>
</dbReference>
<accession>A0ABS8N8U2</accession>
<comment type="caution">
    <text evidence="5">The sequence shown here is derived from an EMBL/GenBank/DDBJ whole genome shotgun (WGS) entry which is preliminary data.</text>
</comment>
<evidence type="ECO:0000313" key="5">
    <source>
        <dbReference type="EMBL" id="MCC9296232.1"/>
    </source>
</evidence>
<gene>
    <name evidence="5" type="ORF">LN736_15340</name>
</gene>
<dbReference type="InterPro" id="IPR000524">
    <property type="entry name" value="Tscrpt_reg_HTH_GntR"/>
</dbReference>
<dbReference type="PANTHER" id="PTHR43537:SF24">
    <property type="entry name" value="GLUCONATE OPERON TRANSCRIPTIONAL REPRESSOR"/>
    <property type="match status" value="1"/>
</dbReference>
<evidence type="ECO:0000256" key="3">
    <source>
        <dbReference type="ARBA" id="ARBA00023163"/>
    </source>
</evidence>
<dbReference type="Pfam" id="PF07729">
    <property type="entry name" value="FCD"/>
    <property type="match status" value="1"/>
</dbReference>
<dbReference type="CDD" id="cd07377">
    <property type="entry name" value="WHTH_GntR"/>
    <property type="match status" value="1"/>
</dbReference>
<dbReference type="SUPFAM" id="SSF46785">
    <property type="entry name" value="Winged helix' DNA-binding domain"/>
    <property type="match status" value="1"/>
</dbReference>
<dbReference type="PANTHER" id="PTHR43537">
    <property type="entry name" value="TRANSCRIPTIONAL REGULATOR, GNTR FAMILY"/>
    <property type="match status" value="1"/>
</dbReference>
<dbReference type="SMART" id="SM00895">
    <property type="entry name" value="FCD"/>
    <property type="match status" value="1"/>
</dbReference>
<dbReference type="Proteomes" id="UP001165422">
    <property type="component" value="Unassembled WGS sequence"/>
</dbReference>
<protein>
    <submittedName>
        <fullName evidence="5">GntR family transcriptional regulator</fullName>
    </submittedName>
</protein>